<dbReference type="InterPro" id="IPR042178">
    <property type="entry name" value="Serpin_sf_1"/>
</dbReference>
<dbReference type="PANTHER" id="PTHR11461:SF61">
    <property type="entry name" value="PLASMINOGEN ACTIVATOR INHIBITOR 2"/>
    <property type="match status" value="1"/>
</dbReference>
<gene>
    <name evidence="4" type="primary">LOC110090624</name>
</gene>
<evidence type="ECO:0000256" key="1">
    <source>
        <dbReference type="RuleBase" id="RU000411"/>
    </source>
</evidence>
<dbReference type="Gene3D" id="2.30.39.10">
    <property type="entry name" value="Alpha-1-antitrypsin, domain 1"/>
    <property type="match status" value="1"/>
</dbReference>
<dbReference type="Gene3D" id="3.30.497.10">
    <property type="entry name" value="Antithrombin, subunit I, domain 2"/>
    <property type="match status" value="1"/>
</dbReference>
<dbReference type="OrthoDB" id="671595at2759"/>
<feature type="domain" description="Serpin" evidence="2">
    <location>
        <begin position="48"/>
        <end position="453"/>
    </location>
</feature>
<evidence type="ECO:0000259" key="2">
    <source>
        <dbReference type="SMART" id="SM00093"/>
    </source>
</evidence>
<dbReference type="GO" id="GO:0004867">
    <property type="term" value="F:serine-type endopeptidase inhibitor activity"/>
    <property type="evidence" value="ECO:0007669"/>
    <property type="project" value="InterPro"/>
</dbReference>
<evidence type="ECO:0000313" key="4">
    <source>
        <dbReference type="RefSeq" id="XP_020669995.2"/>
    </source>
</evidence>
<evidence type="ECO:0000313" key="3">
    <source>
        <dbReference type="Proteomes" id="UP001652642"/>
    </source>
</evidence>
<comment type="similarity">
    <text evidence="1">Belongs to the serpin family.</text>
</comment>
<dbReference type="InterPro" id="IPR042185">
    <property type="entry name" value="Serpin_sf_2"/>
</dbReference>
<keyword evidence="3" id="KW-1185">Reference proteome</keyword>
<dbReference type="InterPro" id="IPR023796">
    <property type="entry name" value="Serpin_dom"/>
</dbReference>
<dbReference type="InterPro" id="IPR000215">
    <property type="entry name" value="Serpin_fam"/>
</dbReference>
<dbReference type="InterPro" id="IPR036186">
    <property type="entry name" value="Serpin_sf"/>
</dbReference>
<dbReference type="CDD" id="cd19956">
    <property type="entry name" value="serpinB"/>
    <property type="match status" value="1"/>
</dbReference>
<dbReference type="RefSeq" id="XP_020669995.2">
    <property type="nucleotide sequence ID" value="XM_020814336.2"/>
</dbReference>
<dbReference type="PROSITE" id="PS00284">
    <property type="entry name" value="SERPIN"/>
    <property type="match status" value="1"/>
</dbReference>
<dbReference type="InParanoid" id="A0A6J0VEQ5"/>
<dbReference type="GeneID" id="110090624"/>
<dbReference type="AlphaFoldDB" id="A0A6J0VEQ5"/>
<dbReference type="InterPro" id="IPR023795">
    <property type="entry name" value="Serpin_CS"/>
</dbReference>
<dbReference type="Pfam" id="PF00079">
    <property type="entry name" value="Serpin"/>
    <property type="match status" value="1"/>
</dbReference>
<dbReference type="PANTHER" id="PTHR11461">
    <property type="entry name" value="SERINE PROTEASE INHIBITOR, SERPIN"/>
    <property type="match status" value="1"/>
</dbReference>
<dbReference type="SMART" id="SM00093">
    <property type="entry name" value="SERPIN"/>
    <property type="match status" value="1"/>
</dbReference>
<dbReference type="GO" id="GO:0005615">
    <property type="term" value="C:extracellular space"/>
    <property type="evidence" value="ECO:0007669"/>
    <property type="project" value="InterPro"/>
</dbReference>
<name>A0A6J0VEQ5_9SAUR</name>
<protein>
    <submittedName>
        <fullName evidence="4">Leukocyte elastase inhibitor-like isoform X1</fullName>
    </submittedName>
</protein>
<reference evidence="4" key="1">
    <citation type="submission" date="2025-08" db="UniProtKB">
        <authorList>
            <consortium name="RefSeq"/>
        </authorList>
    </citation>
    <scope>IDENTIFICATION</scope>
</reference>
<dbReference type="KEGG" id="pvt:110090624"/>
<proteinExistence type="inferred from homology"/>
<dbReference type="Proteomes" id="UP001652642">
    <property type="component" value="Chromosome 4"/>
</dbReference>
<organism evidence="3 4">
    <name type="scientific">Pogona vitticeps</name>
    <name type="common">central bearded dragon</name>
    <dbReference type="NCBI Taxonomy" id="103695"/>
    <lineage>
        <taxon>Eukaryota</taxon>
        <taxon>Metazoa</taxon>
        <taxon>Chordata</taxon>
        <taxon>Craniata</taxon>
        <taxon>Vertebrata</taxon>
        <taxon>Euteleostomi</taxon>
        <taxon>Lepidosauria</taxon>
        <taxon>Squamata</taxon>
        <taxon>Bifurcata</taxon>
        <taxon>Unidentata</taxon>
        <taxon>Episquamata</taxon>
        <taxon>Toxicofera</taxon>
        <taxon>Iguania</taxon>
        <taxon>Acrodonta</taxon>
        <taxon>Agamidae</taxon>
        <taxon>Amphibolurinae</taxon>
        <taxon>Pogona</taxon>
    </lineage>
</organism>
<accession>A0A6J0VEQ5</accession>
<dbReference type="SUPFAM" id="SSF56574">
    <property type="entry name" value="Serpins"/>
    <property type="match status" value="1"/>
</dbReference>
<sequence>MKVCWNAILVGDSTAELLAGNSAYATGNNLICLNSMEALSAANVGFAIDFFKHVCKTQNHQNVLVSPWSISSIMAIIYLGAKNRTAEQIAKVLHFDKAGGNETAYRRRHPRVYSKLEELLYNPCIQIPKLENSVETSDNIHSRFQALSKEINQPTKHFLLRSVNQLYGDRSVPFQKDFLQSVKECYKTEPQTVNFQEAAEEVRKKINSWVECQTEGKIQNLLSEGSVDSLTQLILVNALYFKGNWAKTFKKEDTTDQPFRLNQSTSKPVKMMFQHDTFNWNYIRELQTQILELQYLRNELSMFILLPDDISDDGTGLERLEKEITYEALSKWTSPEEMEEVEANVYLPRIQLEDHYELKSTLSSMGMTDAFSTDHADFTGMSVEKELVLSQVFHKCFVDINEEGTEAASGSAADVVGRSDGGAVLFAADHPFLFFIRHNKTKSILFFGRFCCP</sequence>